<accession>A0AAV8Z8U4</accession>
<reference evidence="1" key="1">
    <citation type="journal article" date="2023" name="Insect Mol. Biol.">
        <title>Genome sequencing provides insights into the evolution of gene families encoding plant cell wall-degrading enzymes in longhorned beetles.</title>
        <authorList>
            <person name="Shin N.R."/>
            <person name="Okamura Y."/>
            <person name="Kirsch R."/>
            <person name="Pauchet Y."/>
        </authorList>
    </citation>
    <scope>NUCLEOTIDE SEQUENCE</scope>
    <source>
        <strain evidence="1">AMC_N1</strain>
    </source>
</reference>
<evidence type="ECO:0000313" key="2">
    <source>
        <dbReference type="Proteomes" id="UP001162162"/>
    </source>
</evidence>
<dbReference type="Proteomes" id="UP001162162">
    <property type="component" value="Unassembled WGS sequence"/>
</dbReference>
<evidence type="ECO:0000313" key="1">
    <source>
        <dbReference type="EMBL" id="KAJ8959955.1"/>
    </source>
</evidence>
<comment type="caution">
    <text evidence="1">The sequence shown here is derived from an EMBL/GenBank/DDBJ whole genome shotgun (WGS) entry which is preliminary data.</text>
</comment>
<gene>
    <name evidence="1" type="ORF">NQ318_009388</name>
</gene>
<keyword evidence="2" id="KW-1185">Reference proteome</keyword>
<protein>
    <submittedName>
        <fullName evidence="1">Uncharacterized protein</fullName>
    </submittedName>
</protein>
<dbReference type="AlphaFoldDB" id="A0AAV8Z8U4"/>
<dbReference type="EMBL" id="JAPWTK010000010">
    <property type="protein sequence ID" value="KAJ8959955.1"/>
    <property type="molecule type" value="Genomic_DNA"/>
</dbReference>
<organism evidence="1 2">
    <name type="scientific">Aromia moschata</name>
    <dbReference type="NCBI Taxonomy" id="1265417"/>
    <lineage>
        <taxon>Eukaryota</taxon>
        <taxon>Metazoa</taxon>
        <taxon>Ecdysozoa</taxon>
        <taxon>Arthropoda</taxon>
        <taxon>Hexapoda</taxon>
        <taxon>Insecta</taxon>
        <taxon>Pterygota</taxon>
        <taxon>Neoptera</taxon>
        <taxon>Endopterygota</taxon>
        <taxon>Coleoptera</taxon>
        <taxon>Polyphaga</taxon>
        <taxon>Cucujiformia</taxon>
        <taxon>Chrysomeloidea</taxon>
        <taxon>Cerambycidae</taxon>
        <taxon>Cerambycinae</taxon>
        <taxon>Callichromatini</taxon>
        <taxon>Aromia</taxon>
    </lineage>
</organism>
<name>A0AAV8Z8U4_9CUCU</name>
<sequence>MNHYCCVPRCSSWIKRDPQLTFHIFPEQRKHQVSLINKFGQKERIDWRKAWILKLRIEKPVNFGRMKPFFVQKSKYTGCPGIEFITGTTQSLEDKEIKKDNGVKEDKRSERGQ</sequence>
<proteinExistence type="predicted"/>